<evidence type="ECO:0000313" key="2">
    <source>
        <dbReference type="EMBL" id="VEU59310.1"/>
    </source>
</evidence>
<evidence type="ECO:0000313" key="3">
    <source>
        <dbReference type="Proteomes" id="UP000289440"/>
    </source>
</evidence>
<sequence length="142" mass="16632">MTFSKDDKRQIIMDYYLNPRFKKENIDKTNSHYLHSNNCVDEIWINLKIEDNILKNAEFEAIGCAVFLSSTDIFLEIAKNKTIDEIKLIVENYDNLIHKKSENIKKNILEKLLVFEDVKTHLNRLECANMISKIVKIAIDKG</sequence>
<reference evidence="2 3" key="1">
    <citation type="submission" date="2019-01" db="EMBL/GenBank/DDBJ databases">
        <authorList>
            <consortium name="Pathogen Informatics"/>
        </authorList>
    </citation>
    <scope>NUCLEOTIDE SEQUENCE [LARGE SCALE GENOMIC DNA]</scope>
    <source>
        <strain evidence="2 3">NCTC10166</strain>
    </source>
</reference>
<dbReference type="GO" id="GO:0005506">
    <property type="term" value="F:iron ion binding"/>
    <property type="evidence" value="ECO:0007669"/>
    <property type="project" value="InterPro"/>
</dbReference>
<dbReference type="Gene3D" id="3.90.1010.10">
    <property type="match status" value="1"/>
</dbReference>
<dbReference type="Pfam" id="PF01592">
    <property type="entry name" value="NifU_N"/>
    <property type="match status" value="1"/>
</dbReference>
<accession>A0A449A4U8</accession>
<organism evidence="2 3">
    <name type="scientific">Mesomycoplasma neurolyticum</name>
    <dbReference type="NCBI Taxonomy" id="2120"/>
    <lineage>
        <taxon>Bacteria</taxon>
        <taxon>Bacillati</taxon>
        <taxon>Mycoplasmatota</taxon>
        <taxon>Mycoplasmoidales</taxon>
        <taxon>Metamycoplasmataceae</taxon>
        <taxon>Mesomycoplasma</taxon>
    </lineage>
</organism>
<dbReference type="CDD" id="cd06664">
    <property type="entry name" value="IscU_like"/>
    <property type="match status" value="1"/>
</dbReference>
<dbReference type="InterPro" id="IPR002871">
    <property type="entry name" value="NIF_FeS_clus_asmbl_NifU_N"/>
</dbReference>
<dbReference type="GO" id="GO:0016226">
    <property type="term" value="P:iron-sulfur cluster assembly"/>
    <property type="evidence" value="ECO:0007669"/>
    <property type="project" value="InterPro"/>
</dbReference>
<dbReference type="RefSeq" id="WP_129719710.1">
    <property type="nucleotide sequence ID" value="NZ_LR214951.1"/>
</dbReference>
<keyword evidence="2" id="KW-0032">Aminotransferase</keyword>
<dbReference type="SUPFAM" id="SSF82649">
    <property type="entry name" value="SufE/NifU"/>
    <property type="match status" value="1"/>
</dbReference>
<feature type="domain" description="NIF system FeS cluster assembly NifU N-terminal" evidence="1">
    <location>
        <begin position="9"/>
        <end position="89"/>
    </location>
</feature>
<dbReference type="AlphaFoldDB" id="A0A449A4U8"/>
<dbReference type="Proteomes" id="UP000289440">
    <property type="component" value="Chromosome"/>
</dbReference>
<dbReference type="GO" id="GO:0051536">
    <property type="term" value="F:iron-sulfur cluster binding"/>
    <property type="evidence" value="ECO:0007669"/>
    <property type="project" value="InterPro"/>
</dbReference>
<dbReference type="OrthoDB" id="9804157at2"/>
<dbReference type="KEGG" id="mnu:NCTC10166_00278"/>
<keyword evidence="3" id="KW-1185">Reference proteome</keyword>
<keyword evidence="2" id="KW-0808">Transferase</keyword>
<gene>
    <name evidence="2" type="primary">nifU</name>
    <name evidence="2" type="ORF">NCTC10166_00278</name>
</gene>
<proteinExistence type="predicted"/>
<dbReference type="EMBL" id="LR214951">
    <property type="protein sequence ID" value="VEU59310.1"/>
    <property type="molecule type" value="Genomic_DNA"/>
</dbReference>
<name>A0A449A4U8_9BACT</name>
<dbReference type="GO" id="GO:0008483">
    <property type="term" value="F:transaminase activity"/>
    <property type="evidence" value="ECO:0007669"/>
    <property type="project" value="UniProtKB-KW"/>
</dbReference>
<evidence type="ECO:0000259" key="1">
    <source>
        <dbReference type="Pfam" id="PF01592"/>
    </source>
</evidence>
<protein>
    <submittedName>
        <fullName evidence="2">Aminotransferase protein U-like protein</fullName>
    </submittedName>
</protein>